<evidence type="ECO:0000259" key="4">
    <source>
        <dbReference type="Pfam" id="PF01471"/>
    </source>
</evidence>
<dbReference type="GO" id="GO:0016998">
    <property type="term" value="P:cell wall macromolecule catabolic process"/>
    <property type="evidence" value="ECO:0007669"/>
    <property type="project" value="InterPro"/>
</dbReference>
<feature type="domain" description="Peptidoglycan binding-like" evidence="4">
    <location>
        <begin position="313"/>
        <end position="351"/>
    </location>
</feature>
<reference evidence="5 6" key="1">
    <citation type="journal article" date="2001" name="J. Bacteriol.">
        <title>Genome sequence and comparative analysis of the solvent-producing bacterium Clostridium acetobutylicum.</title>
        <authorList>
            <person name="Nolling J."/>
            <person name="Breton G."/>
            <person name="Omelchenko M.V."/>
            <person name="Makarova K.S."/>
            <person name="Zeng Q."/>
            <person name="Gibson R."/>
            <person name="Lee H.M."/>
            <person name="Dubois J."/>
            <person name="Qiu D."/>
            <person name="Hitti J."/>
            <person name="Wolf Y.I."/>
            <person name="Tatusov R.L."/>
            <person name="Sabathe F."/>
            <person name="Doucette-Stamm L."/>
            <person name="Soucaille P."/>
            <person name="Daly M.J."/>
            <person name="Bennett G.N."/>
            <person name="Koonin E.V."/>
            <person name="Smith D.R."/>
        </authorList>
    </citation>
    <scope>NUCLEOTIDE SEQUENCE [LARGE SCALE GENOMIC DNA]</scope>
    <source>
        <strain evidence="6">ATCC 824 / DSM 792 / JCM 1419 / LMG 5710 / VKM B-1787</strain>
    </source>
</reference>
<keyword evidence="2 5" id="KW-0378">Hydrolase</keyword>
<dbReference type="eggNOG" id="COG3757">
    <property type="taxonomic scope" value="Bacteria"/>
</dbReference>
<feature type="domain" description="Peptidoglycan binding-like" evidence="4">
    <location>
        <begin position="234"/>
        <end position="289"/>
    </location>
</feature>
<dbReference type="SUPFAM" id="SSF51445">
    <property type="entry name" value="(Trans)glycosidases"/>
    <property type="match status" value="1"/>
</dbReference>
<dbReference type="KEGG" id="cac:CA_C1108"/>
<evidence type="ECO:0000256" key="1">
    <source>
        <dbReference type="ARBA" id="ARBA00010646"/>
    </source>
</evidence>
<dbReference type="OrthoDB" id="9800780at2"/>
<dbReference type="PROSITE" id="PS51904">
    <property type="entry name" value="GLYCOSYL_HYDROL_F25_2"/>
    <property type="match status" value="1"/>
</dbReference>
<keyword evidence="6" id="KW-1185">Reference proteome</keyword>
<dbReference type="STRING" id="272562.CA_C1108"/>
<evidence type="ECO:0000313" key="5">
    <source>
        <dbReference type="EMBL" id="AAK79082.1"/>
    </source>
</evidence>
<dbReference type="CAZy" id="GH25">
    <property type="family name" value="Glycoside Hydrolase Family 25"/>
</dbReference>
<gene>
    <name evidence="5" type="ordered locus">CA_C1108</name>
</gene>
<name>Q97K13_CLOAB</name>
<dbReference type="GO" id="GO:0003796">
    <property type="term" value="F:lysozyme activity"/>
    <property type="evidence" value="ECO:0007669"/>
    <property type="project" value="InterPro"/>
</dbReference>
<sequence>MKNKNRIVTLLTAVLVISAVIFMPLNIHAQIYKGVDVYEYDNISNYQQLKSNGVSVVIQKATEGLCHNDSLLNYRYNAIIQNGFKVGYYHFADNTGQPVAEAQHFLSKVQGLHSDTILWLDIENESNWTKWQAIDYTNKFIGYVQSQGYRIGLYSGLSFYYEYLKGNITNVPLWLASYGRQPAQFPNIVSWQYSENERINGVVGDIDLDYFNDSIFTGQAPRMVQSNMQVQTYNRIKTIQAQLNAVLYSSKLVVDGIQGNATTQQIRVFQQVCGLKTDGIWGQQCVNAIQQIYGKDLCGRPYIHRIPTRIIQYNMGIQFDGIYGRDTASHVQAWQSSHSLKSDGLFGSQSWLTLLSK</sequence>
<dbReference type="InterPro" id="IPR017853">
    <property type="entry name" value="GH"/>
</dbReference>
<keyword evidence="3" id="KW-0326">Glycosidase</keyword>
<dbReference type="GO" id="GO:0016052">
    <property type="term" value="P:carbohydrate catabolic process"/>
    <property type="evidence" value="ECO:0007669"/>
    <property type="project" value="TreeGrafter"/>
</dbReference>
<dbReference type="PANTHER" id="PTHR34135:SF2">
    <property type="entry name" value="LYSOZYME"/>
    <property type="match status" value="1"/>
</dbReference>
<evidence type="ECO:0000313" key="6">
    <source>
        <dbReference type="Proteomes" id="UP000000814"/>
    </source>
</evidence>
<comment type="similarity">
    <text evidence="1">Belongs to the glycosyl hydrolase 25 family.</text>
</comment>
<protein>
    <submittedName>
        <fullName evidence="5">Lyc gene autolisin (1,4-bets-N-acetylmuramidase), family 25 of glycosyl hydrolases peptodoglycan-binding domain</fullName>
    </submittedName>
</protein>
<dbReference type="PANTHER" id="PTHR34135">
    <property type="entry name" value="LYSOZYME"/>
    <property type="match status" value="1"/>
</dbReference>
<dbReference type="HOGENOM" id="CLU_044973_2_0_9"/>
<dbReference type="SMART" id="SM00641">
    <property type="entry name" value="Glyco_25"/>
    <property type="match status" value="1"/>
</dbReference>
<evidence type="ECO:0000256" key="3">
    <source>
        <dbReference type="ARBA" id="ARBA00023295"/>
    </source>
</evidence>
<dbReference type="eggNOG" id="COG3409">
    <property type="taxonomic scope" value="Bacteria"/>
</dbReference>
<dbReference type="InterPro" id="IPR002053">
    <property type="entry name" value="Glyco_hydro_25"/>
</dbReference>
<dbReference type="PATRIC" id="fig|272562.8.peg.1316"/>
<dbReference type="Pfam" id="PF01183">
    <property type="entry name" value="Glyco_hydro_25"/>
    <property type="match status" value="1"/>
</dbReference>
<dbReference type="InterPro" id="IPR036366">
    <property type="entry name" value="PGBDSf"/>
</dbReference>
<accession>Q97K13</accession>
<dbReference type="EMBL" id="AE001437">
    <property type="protein sequence ID" value="AAK79082.1"/>
    <property type="molecule type" value="Genomic_DNA"/>
</dbReference>
<dbReference type="Proteomes" id="UP000000814">
    <property type="component" value="Chromosome"/>
</dbReference>
<dbReference type="Gene3D" id="1.10.101.10">
    <property type="entry name" value="PGBD-like superfamily/PGBD"/>
    <property type="match status" value="2"/>
</dbReference>
<evidence type="ECO:0000256" key="2">
    <source>
        <dbReference type="ARBA" id="ARBA00022801"/>
    </source>
</evidence>
<dbReference type="Gene3D" id="3.20.20.80">
    <property type="entry name" value="Glycosidases"/>
    <property type="match status" value="1"/>
</dbReference>
<dbReference type="PIR" id="G97036">
    <property type="entry name" value="G97036"/>
</dbReference>
<dbReference type="GO" id="GO:0009253">
    <property type="term" value="P:peptidoglycan catabolic process"/>
    <property type="evidence" value="ECO:0007669"/>
    <property type="project" value="InterPro"/>
</dbReference>
<proteinExistence type="inferred from homology"/>
<dbReference type="SUPFAM" id="SSF47090">
    <property type="entry name" value="PGBD-like"/>
    <property type="match status" value="2"/>
</dbReference>
<dbReference type="Pfam" id="PF01471">
    <property type="entry name" value="PG_binding_1"/>
    <property type="match status" value="2"/>
</dbReference>
<dbReference type="AlphaFoldDB" id="Q97K13"/>
<dbReference type="InterPro" id="IPR002477">
    <property type="entry name" value="Peptidoglycan-bd-like"/>
</dbReference>
<organism evidence="5 6">
    <name type="scientific">Clostridium acetobutylicum (strain ATCC 824 / DSM 792 / JCM 1419 / IAM 19013 / LMG 5710 / NBRC 13948 / NRRL B-527 / VKM B-1787 / 2291 / W)</name>
    <dbReference type="NCBI Taxonomy" id="272562"/>
    <lineage>
        <taxon>Bacteria</taxon>
        <taxon>Bacillati</taxon>
        <taxon>Bacillota</taxon>
        <taxon>Clostridia</taxon>
        <taxon>Eubacteriales</taxon>
        <taxon>Clostridiaceae</taxon>
        <taxon>Clostridium</taxon>
    </lineage>
</organism>
<dbReference type="InterPro" id="IPR036365">
    <property type="entry name" value="PGBD-like_sf"/>
</dbReference>
<dbReference type="InterPro" id="IPR018077">
    <property type="entry name" value="Glyco_hydro_fam25_subgr"/>
</dbReference>